<protein>
    <submittedName>
        <fullName evidence="1">Helix-turn-helix domain-containing protein</fullName>
    </submittedName>
</protein>
<reference evidence="1" key="1">
    <citation type="submission" date="2021-02" db="EMBL/GenBank/DDBJ databases">
        <title>Infant gut strain persistence is associated with maternal origin, phylogeny, and functional potential including surface adhesion and iron acquisition.</title>
        <authorList>
            <person name="Lou Y.C."/>
        </authorList>
    </citation>
    <scope>NUCLEOTIDE SEQUENCE</scope>
    <source>
        <strain evidence="1">L2_039_000G1_dasL2_039_000G1_maxbin2.maxbin.077</strain>
    </source>
</reference>
<proteinExistence type="predicted"/>
<sequence>MPALSKYNPEYHDDWAWSLAIKGATNDEIAEAFGISTRTFIRWKQEHESLNDAVERGKNIADSKVEKALYQRALGYQITDTEKTIDMDKDGNPKPVRIKNTTKNIVPDTMAIMYWLNNRKRTQWAQRQEVALSAGDDSEDVLIYLPANGRDDGDQQES</sequence>
<dbReference type="Proteomes" id="UP000811365">
    <property type="component" value="Unassembled WGS sequence"/>
</dbReference>
<dbReference type="EMBL" id="JAGZYH010000019">
    <property type="protein sequence ID" value="MBS6621756.1"/>
    <property type="molecule type" value="Genomic_DNA"/>
</dbReference>
<evidence type="ECO:0000313" key="2">
    <source>
        <dbReference type="Proteomes" id="UP000811365"/>
    </source>
</evidence>
<dbReference type="Gene3D" id="1.10.10.60">
    <property type="entry name" value="Homeodomain-like"/>
    <property type="match status" value="1"/>
</dbReference>
<dbReference type="AlphaFoldDB" id="A0A9E1GJW8"/>
<evidence type="ECO:0000313" key="1">
    <source>
        <dbReference type="EMBL" id="MBS6621756.1"/>
    </source>
</evidence>
<accession>A0A9E1GJW8</accession>
<gene>
    <name evidence="1" type="ORF">KH315_06275</name>
</gene>
<name>A0A9E1GJW8_9FIRM</name>
<comment type="caution">
    <text evidence="1">The sequence shown here is derived from an EMBL/GenBank/DDBJ whole genome shotgun (WGS) entry which is preliminary data.</text>
</comment>
<organism evidence="1 2">
    <name type="scientific">Faecalibacterium prausnitzii</name>
    <dbReference type="NCBI Taxonomy" id="853"/>
    <lineage>
        <taxon>Bacteria</taxon>
        <taxon>Bacillati</taxon>
        <taxon>Bacillota</taxon>
        <taxon>Clostridia</taxon>
        <taxon>Eubacteriales</taxon>
        <taxon>Oscillospiraceae</taxon>
        <taxon>Faecalibacterium</taxon>
    </lineage>
</organism>